<reference evidence="1" key="2">
    <citation type="submission" date="2021-04" db="EMBL/GenBank/DDBJ databases">
        <authorList>
            <person name="Gilroy R."/>
        </authorList>
    </citation>
    <scope>NUCLEOTIDE SEQUENCE</scope>
    <source>
        <strain evidence="1">CHK192-9172</strain>
    </source>
</reference>
<sequence>MIITVGREYGSSGREIGKILSKKLNIPFYDKKKLLSIAKQTPDYEEVREFYEEKPVNSFLAAIEENEEEKAIARKPFRRIRSLMSEEGGVLIGRCGNCIFRNYENALTVFVHGSKKIRVQKIAQIEQISLREAKRRMEEVDEDRSVFHSNYTGETWGAADGYELCLDSGILGIEGCADMILKYLQWKKEMPGL</sequence>
<dbReference type="GO" id="GO:0016301">
    <property type="term" value="F:kinase activity"/>
    <property type="evidence" value="ECO:0007669"/>
    <property type="project" value="UniProtKB-KW"/>
</dbReference>
<dbReference type="AlphaFoldDB" id="A0A9D2D0K1"/>
<protein>
    <submittedName>
        <fullName evidence="1">Cytidylate kinase-like family protein</fullName>
    </submittedName>
</protein>
<evidence type="ECO:0000313" key="2">
    <source>
        <dbReference type="Proteomes" id="UP000824024"/>
    </source>
</evidence>
<organism evidence="1 2">
    <name type="scientific">Candidatus Eubacterium avistercoris</name>
    <dbReference type="NCBI Taxonomy" id="2838567"/>
    <lineage>
        <taxon>Bacteria</taxon>
        <taxon>Bacillati</taxon>
        <taxon>Bacillota</taxon>
        <taxon>Clostridia</taxon>
        <taxon>Eubacteriales</taxon>
        <taxon>Eubacteriaceae</taxon>
        <taxon>Eubacterium</taxon>
    </lineage>
</organism>
<dbReference type="EMBL" id="DXCH01000005">
    <property type="protein sequence ID" value="HIZ06352.1"/>
    <property type="molecule type" value="Genomic_DNA"/>
</dbReference>
<keyword evidence="1" id="KW-0808">Transferase</keyword>
<proteinExistence type="predicted"/>
<dbReference type="Proteomes" id="UP000824024">
    <property type="component" value="Unassembled WGS sequence"/>
</dbReference>
<reference evidence="1" key="1">
    <citation type="journal article" date="2021" name="PeerJ">
        <title>Extensive microbial diversity within the chicken gut microbiome revealed by metagenomics and culture.</title>
        <authorList>
            <person name="Gilroy R."/>
            <person name="Ravi A."/>
            <person name="Getino M."/>
            <person name="Pursley I."/>
            <person name="Horton D.L."/>
            <person name="Alikhan N.F."/>
            <person name="Baker D."/>
            <person name="Gharbi K."/>
            <person name="Hall N."/>
            <person name="Watson M."/>
            <person name="Adriaenssens E.M."/>
            <person name="Foster-Nyarko E."/>
            <person name="Jarju S."/>
            <person name="Secka A."/>
            <person name="Antonio M."/>
            <person name="Oren A."/>
            <person name="Chaudhuri R.R."/>
            <person name="La Ragione R."/>
            <person name="Hildebrand F."/>
            <person name="Pallen M.J."/>
        </authorList>
    </citation>
    <scope>NUCLEOTIDE SEQUENCE</scope>
    <source>
        <strain evidence="1">CHK192-9172</strain>
    </source>
</reference>
<dbReference type="Gene3D" id="3.40.50.300">
    <property type="entry name" value="P-loop containing nucleotide triphosphate hydrolases"/>
    <property type="match status" value="1"/>
</dbReference>
<dbReference type="SUPFAM" id="SSF52540">
    <property type="entry name" value="P-loop containing nucleoside triphosphate hydrolases"/>
    <property type="match status" value="1"/>
</dbReference>
<keyword evidence="1" id="KW-0418">Kinase</keyword>
<comment type="caution">
    <text evidence="1">The sequence shown here is derived from an EMBL/GenBank/DDBJ whole genome shotgun (WGS) entry which is preliminary data.</text>
</comment>
<dbReference type="Pfam" id="PF13189">
    <property type="entry name" value="Cytidylate_kin2"/>
    <property type="match status" value="1"/>
</dbReference>
<accession>A0A9D2D0K1</accession>
<evidence type="ECO:0000313" key="1">
    <source>
        <dbReference type="EMBL" id="HIZ06352.1"/>
    </source>
</evidence>
<name>A0A9D2D0K1_9FIRM</name>
<dbReference type="InterPro" id="IPR027417">
    <property type="entry name" value="P-loop_NTPase"/>
</dbReference>
<gene>
    <name evidence="1" type="ORF">IAA08_00275</name>
</gene>